<evidence type="ECO:0000313" key="2">
    <source>
        <dbReference type="Proteomes" id="UP000324222"/>
    </source>
</evidence>
<dbReference type="Proteomes" id="UP000324222">
    <property type="component" value="Unassembled WGS sequence"/>
</dbReference>
<organism evidence="1 2">
    <name type="scientific">Portunus trituberculatus</name>
    <name type="common">Swimming crab</name>
    <name type="synonym">Neptunus trituberculatus</name>
    <dbReference type="NCBI Taxonomy" id="210409"/>
    <lineage>
        <taxon>Eukaryota</taxon>
        <taxon>Metazoa</taxon>
        <taxon>Ecdysozoa</taxon>
        <taxon>Arthropoda</taxon>
        <taxon>Crustacea</taxon>
        <taxon>Multicrustacea</taxon>
        <taxon>Malacostraca</taxon>
        <taxon>Eumalacostraca</taxon>
        <taxon>Eucarida</taxon>
        <taxon>Decapoda</taxon>
        <taxon>Pleocyemata</taxon>
        <taxon>Brachyura</taxon>
        <taxon>Eubrachyura</taxon>
        <taxon>Portunoidea</taxon>
        <taxon>Portunidae</taxon>
        <taxon>Portuninae</taxon>
        <taxon>Portunus</taxon>
    </lineage>
</organism>
<gene>
    <name evidence="1" type="ORF">E2C01_021053</name>
</gene>
<reference evidence="1 2" key="1">
    <citation type="submission" date="2019-05" db="EMBL/GenBank/DDBJ databases">
        <title>Another draft genome of Portunus trituberculatus and its Hox gene families provides insights of decapod evolution.</title>
        <authorList>
            <person name="Jeong J.-H."/>
            <person name="Song I."/>
            <person name="Kim S."/>
            <person name="Choi T."/>
            <person name="Kim D."/>
            <person name="Ryu S."/>
            <person name="Kim W."/>
        </authorList>
    </citation>
    <scope>NUCLEOTIDE SEQUENCE [LARGE SCALE GENOMIC DNA]</scope>
    <source>
        <tissue evidence="1">Muscle</tissue>
    </source>
</reference>
<protein>
    <submittedName>
        <fullName evidence="1">Uncharacterized protein</fullName>
    </submittedName>
</protein>
<proteinExistence type="predicted"/>
<comment type="caution">
    <text evidence="1">The sequence shown here is derived from an EMBL/GenBank/DDBJ whole genome shotgun (WGS) entry which is preliminary data.</text>
</comment>
<dbReference type="EMBL" id="VSRR010001816">
    <property type="protein sequence ID" value="MPC27867.1"/>
    <property type="molecule type" value="Genomic_DNA"/>
</dbReference>
<evidence type="ECO:0000313" key="1">
    <source>
        <dbReference type="EMBL" id="MPC27867.1"/>
    </source>
</evidence>
<name>A0A5B7E3E7_PORTR</name>
<accession>A0A5B7E3E7</accession>
<keyword evidence="2" id="KW-1185">Reference proteome</keyword>
<sequence>MKSNDKYWTMTLSFTFTLKPMVSRDQFWDTRGSGGNISEAVISLVEMMMAGVTYAGDGVGEGRASLVTRGRGLWGRGHGGGNLGHQALAVHGPLRDTSFLHMEPIYILKE</sequence>
<dbReference type="AlphaFoldDB" id="A0A5B7E3E7"/>